<protein>
    <submittedName>
        <fullName evidence="7">Heparinase II/III N-terminus</fullName>
    </submittedName>
</protein>
<evidence type="ECO:0000313" key="8">
    <source>
        <dbReference type="Proteomes" id="UP000199068"/>
    </source>
</evidence>
<evidence type="ECO:0000256" key="1">
    <source>
        <dbReference type="ARBA" id="ARBA00004418"/>
    </source>
</evidence>
<evidence type="ECO:0000256" key="4">
    <source>
        <dbReference type="ARBA" id="ARBA00023239"/>
    </source>
</evidence>
<proteinExistence type="predicted"/>
<dbReference type="GO" id="GO:0016829">
    <property type="term" value="F:lyase activity"/>
    <property type="evidence" value="ECO:0007669"/>
    <property type="project" value="UniProtKB-KW"/>
</dbReference>
<dbReference type="Pfam" id="PF16889">
    <property type="entry name" value="Hepar_II_III_N"/>
    <property type="match status" value="1"/>
</dbReference>
<evidence type="ECO:0000313" key="7">
    <source>
        <dbReference type="EMBL" id="SDL47255.1"/>
    </source>
</evidence>
<keyword evidence="8" id="KW-1185">Reference proteome</keyword>
<dbReference type="Pfam" id="PF07940">
    <property type="entry name" value="Hepar_II_III_C"/>
    <property type="match status" value="1"/>
</dbReference>
<feature type="domain" description="Heparinase II/III-like C-terminal" evidence="5">
    <location>
        <begin position="311"/>
        <end position="544"/>
    </location>
</feature>
<gene>
    <name evidence="7" type="ORF">SAMN04515677_10288</name>
</gene>
<evidence type="ECO:0000259" key="5">
    <source>
        <dbReference type="Pfam" id="PF07940"/>
    </source>
</evidence>
<accession>A0A1G9KCV4</accession>
<keyword evidence="2" id="KW-0732">Signal</keyword>
<dbReference type="Gene3D" id="1.50.10.100">
    <property type="entry name" value="Chondroitin AC/alginate lyase"/>
    <property type="match status" value="1"/>
</dbReference>
<dbReference type="InterPro" id="IPR031680">
    <property type="entry name" value="Hepar_II_III_N"/>
</dbReference>
<dbReference type="Proteomes" id="UP000199068">
    <property type="component" value="Unassembled WGS sequence"/>
</dbReference>
<comment type="subcellular location">
    <subcellularLocation>
        <location evidence="1">Periplasm</location>
    </subcellularLocation>
</comment>
<sequence>MDFYTDKNIEGLYIKLKQVINVNVNKNYLDASDDLVNNNKLRISGYEYIDLNEKLDWENIEVGRSYLRRLNGHIFLGDLLSSYEETNNTIFIKKGIEIINNWMDNFELDYELKNKSKYAFHDETTALRLNNWIGFLLVAHDLFPAEQLKRFETNIEKTAKLLSDDNFHNKNTNHGMYQDLSLLLYCIVFNKDLNSNIYKEISIKRLKDYFEFVYTEDGVHKEHTPMYHYEVSKCVYLYSKILKDIELEFSNYLNDLYTKTLRFSYQILKPDGRFPEIGDNAPSKVISKYKDLYDDKKYLYAITCGKYGSKPLENSVVFKDAGYAILRDDWGKKESALYILFSAAYNSRYHKHCDELSVLIYKGENLFVESGCNGFEYSDIFTQYGYSSYAHNSLIVDNKSMKLDMNLANNLQKLNDASLNYEDVYIKDYKISENYSYVLGVNKRYKDIIHKRSVEYEKDNNYIKIIDNIGSKNKHNYKILWNLAVGINIKYEGDKTYLVKERTEEKIGEISFESSEKFVINKYFGETEDIPKGWYFPKPKEKEKRYTIELECDCITAEIKTKIILYDKLK</sequence>
<feature type="domain" description="Heparin-sulfate lyase N-terminal" evidence="6">
    <location>
        <begin position="20"/>
        <end position="291"/>
    </location>
</feature>
<dbReference type="InterPro" id="IPR012480">
    <property type="entry name" value="Hepar_II_III_C"/>
</dbReference>
<organism evidence="7 8">
    <name type="scientific">Romboutsia lituseburensis DSM 797</name>
    <dbReference type="NCBI Taxonomy" id="1121325"/>
    <lineage>
        <taxon>Bacteria</taxon>
        <taxon>Bacillati</taxon>
        <taxon>Bacillota</taxon>
        <taxon>Clostridia</taxon>
        <taxon>Peptostreptococcales</taxon>
        <taxon>Peptostreptococcaceae</taxon>
        <taxon>Romboutsia</taxon>
    </lineage>
</organism>
<name>A0A1G9KCV4_9FIRM</name>
<dbReference type="Gene3D" id="2.70.98.70">
    <property type="match status" value="1"/>
</dbReference>
<dbReference type="EMBL" id="FNGW01000002">
    <property type="protein sequence ID" value="SDL47255.1"/>
    <property type="molecule type" value="Genomic_DNA"/>
</dbReference>
<dbReference type="PANTHER" id="PTHR39210">
    <property type="entry name" value="HEPARIN-SULFATE LYASE"/>
    <property type="match status" value="1"/>
</dbReference>
<dbReference type="PANTHER" id="PTHR39210:SF1">
    <property type="entry name" value="HEPARIN-SULFATE LYASE"/>
    <property type="match status" value="1"/>
</dbReference>
<reference evidence="7 8" key="1">
    <citation type="submission" date="2016-10" db="EMBL/GenBank/DDBJ databases">
        <authorList>
            <person name="de Groot N.N."/>
        </authorList>
    </citation>
    <scope>NUCLEOTIDE SEQUENCE [LARGE SCALE GENOMIC DNA]</scope>
    <source>
        <strain evidence="7 8">DSM 797</strain>
    </source>
</reference>
<dbReference type="RefSeq" id="WP_092723009.1">
    <property type="nucleotide sequence ID" value="NZ_FNGW01000002.1"/>
</dbReference>
<dbReference type="AlphaFoldDB" id="A0A1G9KCV4"/>
<evidence type="ECO:0000259" key="6">
    <source>
        <dbReference type="Pfam" id="PF16889"/>
    </source>
</evidence>
<evidence type="ECO:0000256" key="2">
    <source>
        <dbReference type="ARBA" id="ARBA00022729"/>
    </source>
</evidence>
<dbReference type="STRING" id="1121325.SAMN04515677_10288"/>
<keyword evidence="3" id="KW-0574">Periplasm</keyword>
<evidence type="ECO:0000256" key="3">
    <source>
        <dbReference type="ARBA" id="ARBA00022764"/>
    </source>
</evidence>
<dbReference type="SUPFAM" id="SSF48230">
    <property type="entry name" value="Chondroitin AC/alginate lyase"/>
    <property type="match status" value="1"/>
</dbReference>
<dbReference type="GO" id="GO:0042597">
    <property type="term" value="C:periplasmic space"/>
    <property type="evidence" value="ECO:0007669"/>
    <property type="project" value="UniProtKB-SubCell"/>
</dbReference>
<dbReference type="InterPro" id="IPR008929">
    <property type="entry name" value="Chondroitin_lyas"/>
</dbReference>
<keyword evidence="4" id="KW-0456">Lyase</keyword>